<feature type="region of interest" description="Disordered" evidence="1">
    <location>
        <begin position="381"/>
        <end position="530"/>
    </location>
</feature>
<dbReference type="EMBL" id="AUBJ02000001">
    <property type="protein sequence ID" value="MCP2330693.1"/>
    <property type="molecule type" value="Genomic_DNA"/>
</dbReference>
<dbReference type="Proteomes" id="UP000791080">
    <property type="component" value="Unassembled WGS sequence"/>
</dbReference>
<feature type="compositionally biased region" description="Pro residues" evidence="1">
    <location>
        <begin position="494"/>
        <end position="506"/>
    </location>
</feature>
<gene>
    <name evidence="2" type="ORF">G443_000963</name>
</gene>
<feature type="region of interest" description="Disordered" evidence="1">
    <location>
        <begin position="555"/>
        <end position="607"/>
    </location>
</feature>
<feature type="compositionally biased region" description="Low complexity" evidence="1">
    <location>
        <begin position="510"/>
        <end position="521"/>
    </location>
</feature>
<feature type="compositionally biased region" description="Pro residues" evidence="1">
    <location>
        <begin position="384"/>
        <end position="393"/>
    </location>
</feature>
<evidence type="ECO:0008006" key="4">
    <source>
        <dbReference type="Google" id="ProtNLM"/>
    </source>
</evidence>
<name>A0ABT1JE55_ACTCY</name>
<organism evidence="2 3">
    <name type="scientific">Actinoalloteichus caeruleus DSM 43889</name>
    <dbReference type="NCBI Taxonomy" id="1120930"/>
    <lineage>
        <taxon>Bacteria</taxon>
        <taxon>Bacillati</taxon>
        <taxon>Actinomycetota</taxon>
        <taxon>Actinomycetes</taxon>
        <taxon>Pseudonocardiales</taxon>
        <taxon>Pseudonocardiaceae</taxon>
        <taxon>Actinoalloteichus</taxon>
        <taxon>Actinoalloteichus cyanogriseus</taxon>
    </lineage>
</organism>
<dbReference type="InterPro" id="IPR036689">
    <property type="entry name" value="ESAT-6-like_sf"/>
</dbReference>
<proteinExistence type="predicted"/>
<dbReference type="RefSeq" id="WP_026420311.1">
    <property type="nucleotide sequence ID" value="NZ_AUBJ02000001.1"/>
</dbReference>
<protein>
    <recommendedName>
        <fullName evidence="4">PPE family protein</fullName>
    </recommendedName>
</protein>
<keyword evidence="3" id="KW-1185">Reference proteome</keyword>
<evidence type="ECO:0000313" key="3">
    <source>
        <dbReference type="Proteomes" id="UP000791080"/>
    </source>
</evidence>
<feature type="compositionally biased region" description="Low complexity" evidence="1">
    <location>
        <begin position="481"/>
        <end position="493"/>
    </location>
</feature>
<reference evidence="2 3" key="1">
    <citation type="submission" date="2022-06" db="EMBL/GenBank/DDBJ databases">
        <title>Genomic Encyclopedia of Type Strains, Phase I: the one thousand microbial genomes (KMG-I) project.</title>
        <authorList>
            <person name="Kyrpides N."/>
        </authorList>
    </citation>
    <scope>NUCLEOTIDE SEQUENCE [LARGE SCALE GENOMIC DNA]</scope>
    <source>
        <strain evidence="2 3">DSM 43889</strain>
    </source>
</reference>
<evidence type="ECO:0000313" key="2">
    <source>
        <dbReference type="EMBL" id="MCP2330693.1"/>
    </source>
</evidence>
<feature type="region of interest" description="Disordered" evidence="1">
    <location>
        <begin position="299"/>
        <end position="318"/>
    </location>
</feature>
<feature type="region of interest" description="Disordered" evidence="1">
    <location>
        <begin position="1"/>
        <end position="20"/>
    </location>
</feature>
<sequence>MELVSDTTQPPDPGDFGGVPPTLEGAVAALAAADPDRFYRAADSFDGIVTRLNGVLDEVRRHWNRLDEVWQGGSAKDRLSERRTRTDNVVVQVTDTLSTPSYSSRTREAGDALVRAQRQLKDIQQSTVQMDPLPTDMPAEDAAHANAARAEHAARVKDEQAAHVLHRLSADYNQTSATLRQLPEVTAADARVRANAPMTRVTQVGVTTASAPMSVLGAPANGVPLSPTGLAAPEQQEVTPYAGAPAAVAGAAPYGAVQQRMGVLGQPAASSQPVGDEKYGVNSVARPAGVGVVGGVGDRAGQPGQYGQSGEDGQWSTPGDVTVGLDAQAVQTVGHAPVVPAAPGAPVAPVAPVSNVPVGVEAGGRVPVAGIGVPGGVGTNVPRFPQPVNPVVPPVSNQSGDRPGNPPGHNPSPTNPSGGRPPAGQPPLNTLPPGSGPGSVPVQNPQFGQTPGGVTPPGALPPGKVTPGLPVLGATPGGIPPSGVVSPGSAVPPGAIPPGAVPPVPGGTPGSAVPGQPLGGAPLPGGTPGRLPVSTPGGVFGFDMGMGTPGVVTPGGSGDSRAPFMPMGGMGAGAGQQEEDRLRDAPYTESDSWSVAREGSAGVIGRD</sequence>
<dbReference type="SUPFAM" id="SSF140453">
    <property type="entry name" value="EsxAB dimer-like"/>
    <property type="match status" value="1"/>
</dbReference>
<evidence type="ECO:0000256" key="1">
    <source>
        <dbReference type="SAM" id="MobiDB-lite"/>
    </source>
</evidence>
<comment type="caution">
    <text evidence="2">The sequence shown here is derived from an EMBL/GenBank/DDBJ whole genome shotgun (WGS) entry which is preliminary data.</text>
</comment>
<accession>A0ABT1JE55</accession>
<feature type="compositionally biased region" description="Pro residues" evidence="1">
    <location>
        <begin position="404"/>
        <end position="414"/>
    </location>
</feature>